<keyword evidence="3" id="KW-1185">Reference proteome</keyword>
<feature type="transmembrane region" description="Helical" evidence="1">
    <location>
        <begin position="16"/>
        <end position="36"/>
    </location>
</feature>
<sequence>MVAGTLPESVNPWASFAPALMFCGSMVESLFICFSFRQCHDVNHNRSNKLFPSQVLPQASGCPYCVYRANSRMPKPAQSGAADIDGFIPLPSRRRKPASLVSPLLHTIRCTTPEAPEHRIRRCTRPYGNTTIGNMKEAGTTSVVCPASQKFNQDTLPFSSLTWLALKELSAVCTTTSTVGCLKPSFLSSLASCVMFVFRAGWSRI</sequence>
<keyword evidence="1" id="KW-1133">Transmembrane helix</keyword>
<keyword evidence="1" id="KW-0472">Membrane</keyword>
<name>A0A087VSR5_9BIFI</name>
<dbReference type="Proteomes" id="UP000028569">
    <property type="component" value="Chromosome"/>
</dbReference>
<dbReference type="EMBL" id="CP006018">
    <property type="protein sequence ID" value="AIC91383.1"/>
    <property type="molecule type" value="Genomic_DNA"/>
</dbReference>
<dbReference type="KEGG" id="bii:BINDI_0097"/>
<evidence type="ECO:0000313" key="3">
    <source>
        <dbReference type="Proteomes" id="UP000028569"/>
    </source>
</evidence>
<organism evidence="2 3">
    <name type="scientific">Bifidobacterium [indicum] DSM 20214 = LMG 11587</name>
    <dbReference type="NCBI Taxonomy" id="1341694"/>
    <lineage>
        <taxon>Bacteria</taxon>
        <taxon>Bacillati</taxon>
        <taxon>Actinomycetota</taxon>
        <taxon>Actinomycetes</taxon>
        <taxon>Bifidobacteriales</taxon>
        <taxon>Bifidobacteriaceae</taxon>
        <taxon>Bifidobacterium</taxon>
    </lineage>
</organism>
<dbReference type="HOGENOM" id="CLU_1335369_0_0_11"/>
<evidence type="ECO:0000313" key="2">
    <source>
        <dbReference type="EMBL" id="AIC91383.1"/>
    </source>
</evidence>
<accession>A0A087VSR5</accession>
<reference evidence="2 3" key="1">
    <citation type="journal article" date="2014" name="Appl. Environ. Microbiol.">
        <title>Genomic encyclopedia of type strains of the genus Bifidobacterium.</title>
        <authorList>
            <person name="Milani C."/>
            <person name="Lugli G.A."/>
            <person name="Duranti S."/>
            <person name="Turroni F."/>
            <person name="Bottacini F."/>
            <person name="Mangifesta M."/>
            <person name="Sanchez B."/>
            <person name="Viappiani A."/>
            <person name="Mancabelli L."/>
            <person name="Taminiau B."/>
            <person name="Delcenserie V."/>
            <person name="Barrangou R."/>
            <person name="Margolles A."/>
            <person name="van Sinderen D."/>
            <person name="Ventura M."/>
        </authorList>
    </citation>
    <scope>NUCLEOTIDE SEQUENCE [LARGE SCALE GENOMIC DNA]</scope>
    <source>
        <strain evidence="2 3">LMG 11587</strain>
    </source>
</reference>
<keyword evidence="1" id="KW-0812">Transmembrane</keyword>
<evidence type="ECO:0000256" key="1">
    <source>
        <dbReference type="SAM" id="Phobius"/>
    </source>
</evidence>
<protein>
    <submittedName>
        <fullName evidence="2">Uncharacterized protein</fullName>
    </submittedName>
</protein>
<gene>
    <name evidence="2" type="ORF">BINDI_0097</name>
</gene>
<dbReference type="AlphaFoldDB" id="A0A087VSR5"/>
<proteinExistence type="predicted"/>